<dbReference type="Pfam" id="PF01734">
    <property type="entry name" value="Patatin"/>
    <property type="match status" value="1"/>
</dbReference>
<dbReference type="PROSITE" id="PS51635">
    <property type="entry name" value="PNPLA"/>
    <property type="match status" value="1"/>
</dbReference>
<dbReference type="PANTHER" id="PTHR14226">
    <property type="entry name" value="NEUROPATHY TARGET ESTERASE/SWISS CHEESE D.MELANOGASTER"/>
    <property type="match status" value="1"/>
</dbReference>
<dbReference type="InterPro" id="IPR016035">
    <property type="entry name" value="Acyl_Trfase/lysoPLipase"/>
</dbReference>
<keyword evidence="1" id="KW-0378">Hydrolase</keyword>
<dbReference type="GO" id="GO:0016042">
    <property type="term" value="P:lipid catabolic process"/>
    <property type="evidence" value="ECO:0007669"/>
    <property type="project" value="UniProtKB-KW"/>
</dbReference>
<dbReference type="PANTHER" id="PTHR14226:SF78">
    <property type="entry name" value="SLR0060 PROTEIN"/>
    <property type="match status" value="1"/>
</dbReference>
<name>A0A644WTR2_9ZZZZ</name>
<sequence>MHLIDMNVKRPVGLALSGGAARGFAHLGVLQALDELNLRPEYLSGTSAGAIAAAFYADGYKPHEILKLLCSYKLKDYIRPGWMGPGLMKTTGFYRILYENLHAGKIENLPLPVWICITNLNSGKAEYHNTGNLARKVLASCSIPVFFKPVTINNQLMVDGGVCDNLPVKPIKDKAAFTIAVNVNPILPKKIKPGIRGIAERVFHLSINSRLKEMIIQPDILIEPDEIASLGYFNLGNAEKLFSAGYKAVFNTILNDYAPS</sequence>
<dbReference type="InterPro" id="IPR002641">
    <property type="entry name" value="PNPLA_dom"/>
</dbReference>
<gene>
    <name evidence="5" type="ORF">SDC9_53425</name>
</gene>
<evidence type="ECO:0000313" key="5">
    <source>
        <dbReference type="EMBL" id="MPM07119.1"/>
    </source>
</evidence>
<dbReference type="Gene3D" id="3.40.1090.10">
    <property type="entry name" value="Cytosolic phospholipase A2 catalytic domain"/>
    <property type="match status" value="2"/>
</dbReference>
<evidence type="ECO:0000259" key="4">
    <source>
        <dbReference type="PROSITE" id="PS51635"/>
    </source>
</evidence>
<dbReference type="GO" id="GO:0016787">
    <property type="term" value="F:hydrolase activity"/>
    <property type="evidence" value="ECO:0007669"/>
    <property type="project" value="UniProtKB-KW"/>
</dbReference>
<proteinExistence type="predicted"/>
<dbReference type="AlphaFoldDB" id="A0A644WTR2"/>
<dbReference type="SUPFAM" id="SSF52151">
    <property type="entry name" value="FabD/lysophospholipase-like"/>
    <property type="match status" value="1"/>
</dbReference>
<reference evidence="5" key="1">
    <citation type="submission" date="2019-08" db="EMBL/GenBank/DDBJ databases">
        <authorList>
            <person name="Kucharzyk K."/>
            <person name="Murdoch R.W."/>
            <person name="Higgins S."/>
            <person name="Loffler F."/>
        </authorList>
    </citation>
    <scope>NUCLEOTIDE SEQUENCE</scope>
</reference>
<organism evidence="5">
    <name type="scientific">bioreactor metagenome</name>
    <dbReference type="NCBI Taxonomy" id="1076179"/>
    <lineage>
        <taxon>unclassified sequences</taxon>
        <taxon>metagenomes</taxon>
        <taxon>ecological metagenomes</taxon>
    </lineage>
</organism>
<keyword evidence="3" id="KW-0443">Lipid metabolism</keyword>
<dbReference type="EMBL" id="VSSQ01001302">
    <property type="protein sequence ID" value="MPM07119.1"/>
    <property type="molecule type" value="Genomic_DNA"/>
</dbReference>
<dbReference type="InterPro" id="IPR050301">
    <property type="entry name" value="NTE"/>
</dbReference>
<comment type="caution">
    <text evidence="5">The sequence shown here is derived from an EMBL/GenBank/DDBJ whole genome shotgun (WGS) entry which is preliminary data.</text>
</comment>
<keyword evidence="2" id="KW-0442">Lipid degradation</keyword>
<evidence type="ECO:0000256" key="1">
    <source>
        <dbReference type="ARBA" id="ARBA00022801"/>
    </source>
</evidence>
<evidence type="ECO:0000256" key="2">
    <source>
        <dbReference type="ARBA" id="ARBA00022963"/>
    </source>
</evidence>
<accession>A0A644WTR2</accession>
<protein>
    <recommendedName>
        <fullName evidence="4">PNPLA domain-containing protein</fullName>
    </recommendedName>
</protein>
<feature type="domain" description="PNPLA" evidence="4">
    <location>
        <begin position="14"/>
        <end position="172"/>
    </location>
</feature>
<evidence type="ECO:0000256" key="3">
    <source>
        <dbReference type="ARBA" id="ARBA00023098"/>
    </source>
</evidence>